<dbReference type="AlphaFoldDB" id="D3FSX0"/>
<organism evidence="2 3">
    <name type="scientific">Alkalihalophilus pseudofirmus (strain ATCC BAA-2126 / JCM 17055 / OF4)</name>
    <name type="common">Bacillus pseudofirmus</name>
    <dbReference type="NCBI Taxonomy" id="398511"/>
    <lineage>
        <taxon>Bacteria</taxon>
        <taxon>Bacillati</taxon>
        <taxon>Bacillota</taxon>
        <taxon>Bacilli</taxon>
        <taxon>Bacillales</taxon>
        <taxon>Bacillaceae</taxon>
        <taxon>Alkalihalophilus</taxon>
    </lineage>
</organism>
<evidence type="ECO:0000313" key="3">
    <source>
        <dbReference type="Proteomes" id="UP000001544"/>
    </source>
</evidence>
<sequence length="224" mass="25338">MEHNKEKCMKEKGLSSEPVLIQSVICAKEVKLVAHTKTELKVDGCSQIQFVPDLMTTEIQGTLLHDLIILQGFIKGSIIVNNQCIKKITLPFQEEIKCDDVCPGDTLKQTIPTLKGVVPPQIIPCEEGSYSYVVFKVILGLQITVIREKIGTVAVTIIGDVDENRCNLTSTPPQIICYQETPKHEKPKKPKEPKKKKEESKCTKEKFKEETSCFYSHKKKKFDY</sequence>
<dbReference type="STRING" id="398511.BpOF4_18980"/>
<evidence type="ECO:0000256" key="1">
    <source>
        <dbReference type="SAM" id="MobiDB-lite"/>
    </source>
</evidence>
<accession>D3FSX0</accession>
<dbReference type="EMBL" id="CP001878">
    <property type="protein sequence ID" value="ADC51835.1"/>
    <property type="molecule type" value="Genomic_DNA"/>
</dbReference>
<feature type="compositionally biased region" description="Basic residues" evidence="1">
    <location>
        <begin position="185"/>
        <end position="194"/>
    </location>
</feature>
<proteinExistence type="predicted"/>
<name>D3FSX0_ALKPO</name>
<dbReference type="Proteomes" id="UP000001544">
    <property type="component" value="Chromosome"/>
</dbReference>
<feature type="compositionally biased region" description="Basic and acidic residues" evidence="1">
    <location>
        <begin position="195"/>
        <end position="206"/>
    </location>
</feature>
<protein>
    <recommendedName>
        <fullName evidence="4">SipL SPOCS domain-containing protein</fullName>
    </recommendedName>
</protein>
<gene>
    <name evidence="2" type="ordered locus">BpOF4_18980</name>
</gene>
<keyword evidence="3" id="KW-1185">Reference proteome</keyword>
<reference evidence="2 3" key="1">
    <citation type="journal article" date="2011" name="Environ. Microbiol.">
        <title>Genome of alkaliphilic Bacillus pseudofirmus OF4 reveals adaptations that support the ability to grow in an external pH range from 7.5 to 11.4.</title>
        <authorList>
            <person name="Janto B."/>
            <person name="Ahmed A."/>
            <person name="Ito M."/>
            <person name="Liu J."/>
            <person name="Hicks D.B."/>
            <person name="Pagni S."/>
            <person name="Fackelmayer O.J."/>
            <person name="Smith T.A."/>
            <person name="Earl J."/>
            <person name="Elbourne L.D."/>
            <person name="Hassan K."/>
            <person name="Paulsen I.T."/>
            <person name="Kolsto A.B."/>
            <person name="Tourasse N.J."/>
            <person name="Ehrlich G.D."/>
            <person name="Boissy R."/>
            <person name="Ivey D.M."/>
            <person name="Li G."/>
            <person name="Xue Y."/>
            <person name="Ma Y."/>
            <person name="Hu F.Z."/>
            <person name="Krulwich T.A."/>
        </authorList>
    </citation>
    <scope>NUCLEOTIDE SEQUENCE [LARGE SCALE GENOMIC DNA]</scope>
    <source>
        <strain evidence="3">ATCC BAA-2126 / JCM 17055 / OF4</strain>
    </source>
</reference>
<dbReference type="KEGG" id="bpf:BpOF4_18980"/>
<feature type="region of interest" description="Disordered" evidence="1">
    <location>
        <begin position="179"/>
        <end position="206"/>
    </location>
</feature>
<evidence type="ECO:0000313" key="2">
    <source>
        <dbReference type="EMBL" id="ADC51835.1"/>
    </source>
</evidence>
<evidence type="ECO:0008006" key="4">
    <source>
        <dbReference type="Google" id="ProtNLM"/>
    </source>
</evidence>
<dbReference type="HOGENOM" id="CLU_1233016_0_0_9"/>